<dbReference type="AlphaFoldDB" id="A0A4P7C2N2"/>
<keyword evidence="2" id="KW-1185">Reference proteome</keyword>
<protein>
    <submittedName>
        <fullName evidence="1">Uncharacterized protein</fullName>
    </submittedName>
</protein>
<name>A0A4P7C2N2_9GAMM</name>
<dbReference type="OrthoDB" id="1524152at2"/>
<dbReference type="Proteomes" id="UP000294325">
    <property type="component" value="Chromosome"/>
</dbReference>
<gene>
    <name evidence="1" type="ORF">E3U44_16470</name>
</gene>
<proteinExistence type="predicted"/>
<reference evidence="1 2" key="1">
    <citation type="submission" date="2019-03" db="EMBL/GenBank/DDBJ databases">
        <title>The genome sequence of Nitrosococcus wardiae strain D1FHST reveals the archetypal metabolic capacity of ammonia-oxidizing Gammaproteobacteria.</title>
        <authorList>
            <person name="Wang L."/>
            <person name="Lim C.K."/>
            <person name="Hanson T.E."/>
            <person name="Dang H."/>
            <person name="Klotz M.G."/>
        </authorList>
    </citation>
    <scope>NUCLEOTIDE SEQUENCE [LARGE SCALE GENOMIC DNA]</scope>
    <source>
        <strain evidence="1 2">D1FHS</strain>
    </source>
</reference>
<dbReference type="EMBL" id="CP038033">
    <property type="protein sequence ID" value="QBQ55930.1"/>
    <property type="molecule type" value="Genomic_DNA"/>
</dbReference>
<sequence>MIAQTSTAGGVHIKVRPLGAPAQETLARVLAPGAHAAVLKQETGWNMAVAQENAFMVLPSPQPIPRKWTKSGA</sequence>
<accession>A0A4P7C2N2</accession>
<evidence type="ECO:0000313" key="1">
    <source>
        <dbReference type="EMBL" id="QBQ55930.1"/>
    </source>
</evidence>
<dbReference type="KEGG" id="nwr:E3U44_16470"/>
<evidence type="ECO:0000313" key="2">
    <source>
        <dbReference type="Proteomes" id="UP000294325"/>
    </source>
</evidence>
<organism evidence="1 2">
    <name type="scientific">Nitrosococcus wardiae</name>
    <dbReference type="NCBI Taxonomy" id="1814290"/>
    <lineage>
        <taxon>Bacteria</taxon>
        <taxon>Pseudomonadati</taxon>
        <taxon>Pseudomonadota</taxon>
        <taxon>Gammaproteobacteria</taxon>
        <taxon>Chromatiales</taxon>
        <taxon>Chromatiaceae</taxon>
        <taxon>Nitrosococcus</taxon>
    </lineage>
</organism>
<dbReference type="RefSeq" id="WP_134359185.1">
    <property type="nucleotide sequence ID" value="NZ_CP038033.1"/>
</dbReference>